<protein>
    <submittedName>
        <fullName evidence="1">Uncharacterized protein</fullName>
    </submittedName>
</protein>
<dbReference type="Proteomes" id="UP001163835">
    <property type="component" value="Unassembled WGS sequence"/>
</dbReference>
<dbReference type="EMBL" id="MU795769">
    <property type="protein sequence ID" value="KAJ3804890.1"/>
    <property type="molecule type" value="Genomic_DNA"/>
</dbReference>
<reference evidence="1" key="1">
    <citation type="submission" date="2022-09" db="EMBL/GenBank/DDBJ databases">
        <title>A Global Phylogenomic Analysis of the Shiitake Genus Lentinula.</title>
        <authorList>
            <consortium name="DOE Joint Genome Institute"/>
            <person name="Sierra-Patev S."/>
            <person name="Min B."/>
            <person name="Naranjo-Ortiz M."/>
            <person name="Looney B."/>
            <person name="Konkel Z."/>
            <person name="Slot J.C."/>
            <person name="Sakamoto Y."/>
            <person name="Steenwyk J.L."/>
            <person name="Rokas A."/>
            <person name="Carro J."/>
            <person name="Camarero S."/>
            <person name="Ferreira P."/>
            <person name="Molpeceres G."/>
            <person name="Ruiz-Duenas F.J."/>
            <person name="Serrano A."/>
            <person name="Henrissat B."/>
            <person name="Drula E."/>
            <person name="Hughes K.W."/>
            <person name="Mata J.L."/>
            <person name="Ishikawa N.K."/>
            <person name="Vargas-Isla R."/>
            <person name="Ushijima S."/>
            <person name="Smith C.A."/>
            <person name="Ahrendt S."/>
            <person name="Andreopoulos W."/>
            <person name="He G."/>
            <person name="Labutti K."/>
            <person name="Lipzen A."/>
            <person name="Ng V."/>
            <person name="Riley R."/>
            <person name="Sandor L."/>
            <person name="Barry K."/>
            <person name="Martinez A.T."/>
            <person name="Xiao Y."/>
            <person name="Gibbons J.G."/>
            <person name="Terashima K."/>
            <person name="Grigoriev I.V."/>
            <person name="Hibbett D.S."/>
        </authorList>
    </citation>
    <scope>NUCLEOTIDE SEQUENCE</scope>
    <source>
        <strain evidence="1">TMI1499</strain>
    </source>
</reference>
<evidence type="ECO:0000313" key="1">
    <source>
        <dbReference type="EMBL" id="KAJ3804890.1"/>
    </source>
</evidence>
<gene>
    <name evidence="1" type="ORF">F5876DRAFT_70255</name>
</gene>
<accession>A0ACC1TJH5</accession>
<evidence type="ECO:0000313" key="2">
    <source>
        <dbReference type="Proteomes" id="UP001163835"/>
    </source>
</evidence>
<name>A0ACC1TJH5_9AGAR</name>
<comment type="caution">
    <text evidence="1">The sequence shown here is derived from an EMBL/GenBank/DDBJ whole genome shotgun (WGS) entry which is preliminary data.</text>
</comment>
<keyword evidence="2" id="KW-1185">Reference proteome</keyword>
<proteinExistence type="predicted"/>
<sequence length="392" mass="44135">MWRKGEAVNDGVHSRGFPGKSKIIPRSQVQTSQKFPSATQKDGWWKKMGGKRGCNKRSKRFHQSLGRQIPSTIFKLFSSFLGRYRYDLEQHDEYALRVIEKITSLRPWSDRGSLIMLSIQQLYTVNDSTFVPPITGKGPPFIHLLSTNETLRLFMLIEHDALPSFSSDPLSLLPECAHLTSFDSIPSTGPLPTPVSLSLDAAEQQALHPQLKGVRLDAGVRYICNVGFPTFQLDDPDESSEDVFIRCETTDKKIKNENYTKGQEDHHPQSPPSSGDAVLSCWETGSQFSYHGCDLEAFGPIPCQRCQRGSLTIPNREHDPVVHQHDFRQCYAAQWIRNSCYAPRVGNKVLMPDLLDIPEIKNVSELVFEDLDEDEWGTFLSGPSGGLRRATS</sequence>
<organism evidence="1 2">
    <name type="scientific">Lentinula aff. lateritia</name>
    <dbReference type="NCBI Taxonomy" id="2804960"/>
    <lineage>
        <taxon>Eukaryota</taxon>
        <taxon>Fungi</taxon>
        <taxon>Dikarya</taxon>
        <taxon>Basidiomycota</taxon>
        <taxon>Agaricomycotina</taxon>
        <taxon>Agaricomycetes</taxon>
        <taxon>Agaricomycetidae</taxon>
        <taxon>Agaricales</taxon>
        <taxon>Marasmiineae</taxon>
        <taxon>Omphalotaceae</taxon>
        <taxon>Lentinula</taxon>
    </lineage>
</organism>